<dbReference type="PANTHER" id="PTHR21022">
    <property type="entry name" value="PREPHENATE DEHYDRATASE P PROTEIN"/>
    <property type="match status" value="1"/>
</dbReference>
<dbReference type="GO" id="GO:0005737">
    <property type="term" value="C:cytoplasm"/>
    <property type="evidence" value="ECO:0007669"/>
    <property type="project" value="TreeGrafter"/>
</dbReference>
<dbReference type="Pfam" id="PF00800">
    <property type="entry name" value="PDT"/>
    <property type="match status" value="1"/>
</dbReference>
<organism evidence="7">
    <name type="scientific">marine metagenome</name>
    <dbReference type="NCBI Taxonomy" id="408172"/>
    <lineage>
        <taxon>unclassified sequences</taxon>
        <taxon>metagenomes</taxon>
        <taxon>ecological metagenomes</taxon>
    </lineage>
</organism>
<evidence type="ECO:0000256" key="1">
    <source>
        <dbReference type="ARBA" id="ARBA00022605"/>
    </source>
</evidence>
<evidence type="ECO:0000256" key="2">
    <source>
        <dbReference type="ARBA" id="ARBA00023141"/>
    </source>
</evidence>
<keyword evidence="1" id="KW-0028">Amino-acid biosynthesis</keyword>
<proteinExistence type="predicted"/>
<dbReference type="AlphaFoldDB" id="A0A382E847"/>
<accession>A0A382E847</accession>
<dbReference type="Gene3D" id="3.40.190.10">
    <property type="entry name" value="Periplasmic binding protein-like II"/>
    <property type="match status" value="1"/>
</dbReference>
<dbReference type="GO" id="GO:0004664">
    <property type="term" value="F:prephenate dehydratase activity"/>
    <property type="evidence" value="ECO:0007669"/>
    <property type="project" value="InterPro"/>
</dbReference>
<evidence type="ECO:0000313" key="7">
    <source>
        <dbReference type="EMBL" id="SVB46635.1"/>
    </source>
</evidence>
<evidence type="ECO:0000256" key="4">
    <source>
        <dbReference type="ARBA" id="ARBA00023239"/>
    </source>
</evidence>
<protein>
    <recommendedName>
        <fullName evidence="6">Prephenate dehydratase domain-containing protein</fullName>
    </recommendedName>
</protein>
<dbReference type="PANTHER" id="PTHR21022:SF19">
    <property type="entry name" value="PREPHENATE DEHYDRATASE-RELATED"/>
    <property type="match status" value="1"/>
</dbReference>
<keyword evidence="2" id="KW-0057">Aromatic amino acid biosynthesis</keyword>
<comment type="pathway">
    <text evidence="5">Amino-acid biosynthesis.</text>
</comment>
<name>A0A382E847_9ZZZZ</name>
<feature type="domain" description="Prephenate dehydratase" evidence="6">
    <location>
        <begin position="1"/>
        <end position="83"/>
    </location>
</feature>
<reference evidence="7" key="1">
    <citation type="submission" date="2018-05" db="EMBL/GenBank/DDBJ databases">
        <authorList>
            <person name="Lanie J.A."/>
            <person name="Ng W.-L."/>
            <person name="Kazmierczak K.M."/>
            <person name="Andrzejewski T.M."/>
            <person name="Davidsen T.M."/>
            <person name="Wayne K.J."/>
            <person name="Tettelin H."/>
            <person name="Glass J.I."/>
            <person name="Rusch D."/>
            <person name="Podicherti R."/>
            <person name="Tsui H.-C.T."/>
            <person name="Winkler M.E."/>
        </authorList>
    </citation>
    <scope>NUCLEOTIDE SEQUENCE</scope>
</reference>
<dbReference type="SUPFAM" id="SSF53850">
    <property type="entry name" value="Periplasmic binding protein-like II"/>
    <property type="match status" value="1"/>
</dbReference>
<dbReference type="InterPro" id="IPR001086">
    <property type="entry name" value="Preph_deHydtase"/>
</dbReference>
<keyword evidence="4" id="KW-0456">Lyase</keyword>
<evidence type="ECO:0000256" key="5">
    <source>
        <dbReference type="ARBA" id="ARBA00029440"/>
    </source>
</evidence>
<evidence type="ECO:0000256" key="3">
    <source>
        <dbReference type="ARBA" id="ARBA00023222"/>
    </source>
</evidence>
<evidence type="ECO:0000259" key="6">
    <source>
        <dbReference type="PROSITE" id="PS51171"/>
    </source>
</evidence>
<keyword evidence="3" id="KW-0584">Phenylalanine biosynthesis</keyword>
<dbReference type="GO" id="GO:0009094">
    <property type="term" value="P:L-phenylalanine biosynthetic process"/>
    <property type="evidence" value="ECO:0007669"/>
    <property type="project" value="UniProtKB-KW"/>
</dbReference>
<dbReference type="PROSITE" id="PS51171">
    <property type="entry name" value="PREPHENATE_DEHYDR_3"/>
    <property type="match status" value="1"/>
</dbReference>
<feature type="non-terminal residue" evidence="7">
    <location>
        <position position="1"/>
    </location>
</feature>
<gene>
    <name evidence="7" type="ORF">METZ01_LOCUS199489</name>
</gene>
<dbReference type="EMBL" id="UINC01043094">
    <property type="protein sequence ID" value="SVB46635.1"/>
    <property type="molecule type" value="Genomic_DNA"/>
</dbReference>
<sequence length="87" mass="9884">EIHSHQQALRQCKDYLSDHFWTRPLIEEDDTAEAARRLSEGKLPKTAGVIANKACAELYDLEILQESIHDLKHNLTLFLGVKKLGDS</sequence>